<reference evidence="10 11" key="1">
    <citation type="submission" date="2019-11" db="EMBL/GenBank/DDBJ databases">
        <title>Metabolism of dissolved organic matter in forest soils.</title>
        <authorList>
            <person name="Cyle K.T."/>
            <person name="Wilhelm R.C."/>
            <person name="Martinez C.E."/>
        </authorList>
    </citation>
    <scope>NUCLEOTIDE SEQUENCE [LARGE SCALE GENOMIC DNA]</scope>
    <source>
        <strain evidence="10 11">1N</strain>
    </source>
</reference>
<keyword evidence="1" id="KW-0808">Transferase</keyword>
<dbReference type="PROSITE" id="PS50293">
    <property type="entry name" value="TPR_REGION"/>
    <property type="match status" value="1"/>
</dbReference>
<dbReference type="Gene3D" id="1.10.510.10">
    <property type="entry name" value="Transferase(Phosphotransferase) domain 1"/>
    <property type="match status" value="1"/>
</dbReference>
<dbReference type="PROSITE" id="PS50011">
    <property type="entry name" value="PROTEIN_KINASE_DOM"/>
    <property type="match status" value="1"/>
</dbReference>
<comment type="caution">
    <text evidence="10">The sequence shown here is derived from an EMBL/GenBank/DDBJ whole genome shotgun (WGS) entry which is preliminary data.</text>
</comment>
<dbReference type="Gene3D" id="3.30.200.20">
    <property type="entry name" value="Phosphorylase Kinase, domain 1"/>
    <property type="match status" value="1"/>
</dbReference>
<evidence type="ECO:0000256" key="5">
    <source>
        <dbReference type="ARBA" id="ARBA00022803"/>
    </source>
</evidence>
<dbReference type="InterPro" id="IPR000719">
    <property type="entry name" value="Prot_kinase_dom"/>
</dbReference>
<evidence type="ECO:0000259" key="9">
    <source>
        <dbReference type="PROSITE" id="PS50011"/>
    </source>
</evidence>
<dbReference type="InterPro" id="IPR008271">
    <property type="entry name" value="Ser/Thr_kinase_AS"/>
</dbReference>
<dbReference type="InterPro" id="IPR013105">
    <property type="entry name" value="TPR_2"/>
</dbReference>
<dbReference type="InterPro" id="IPR011990">
    <property type="entry name" value="TPR-like_helical_dom_sf"/>
</dbReference>
<dbReference type="PANTHER" id="PTHR43289">
    <property type="entry name" value="MITOGEN-ACTIVATED PROTEIN KINASE KINASE KINASE 20-RELATED"/>
    <property type="match status" value="1"/>
</dbReference>
<keyword evidence="5 7" id="KW-0802">TPR repeat</keyword>
<evidence type="ECO:0000313" key="11">
    <source>
        <dbReference type="Proteomes" id="UP000652198"/>
    </source>
</evidence>
<evidence type="ECO:0000256" key="2">
    <source>
        <dbReference type="ARBA" id="ARBA00022737"/>
    </source>
</evidence>
<dbReference type="RefSeq" id="WP_172317682.1">
    <property type="nucleotide sequence ID" value="NZ_WOEY01000158.1"/>
</dbReference>
<dbReference type="Gene3D" id="1.25.40.10">
    <property type="entry name" value="Tetratricopeptide repeat domain"/>
    <property type="match status" value="2"/>
</dbReference>
<gene>
    <name evidence="10" type="ORF">GNZ12_38985</name>
</gene>
<dbReference type="SMART" id="SM00028">
    <property type="entry name" value="TPR"/>
    <property type="match status" value="4"/>
</dbReference>
<dbReference type="SMART" id="SM00220">
    <property type="entry name" value="S_TKc"/>
    <property type="match status" value="1"/>
</dbReference>
<evidence type="ECO:0000256" key="4">
    <source>
        <dbReference type="ARBA" id="ARBA00022777"/>
    </source>
</evidence>
<dbReference type="PANTHER" id="PTHR43289:SF6">
    <property type="entry name" value="SERINE_THREONINE-PROTEIN KINASE NEKL-3"/>
    <property type="match status" value="1"/>
</dbReference>
<dbReference type="SUPFAM" id="SSF56112">
    <property type="entry name" value="Protein kinase-like (PK-like)"/>
    <property type="match status" value="1"/>
</dbReference>
<dbReference type="Proteomes" id="UP000652198">
    <property type="component" value="Unassembled WGS sequence"/>
</dbReference>
<evidence type="ECO:0000256" key="1">
    <source>
        <dbReference type="ARBA" id="ARBA00022679"/>
    </source>
</evidence>
<keyword evidence="11" id="KW-1185">Reference proteome</keyword>
<keyword evidence="6" id="KW-0067">ATP-binding</keyword>
<protein>
    <submittedName>
        <fullName evidence="10">Tetratricopeptide repeat protein</fullName>
    </submittedName>
</protein>
<dbReference type="Pfam" id="PF13432">
    <property type="entry name" value="TPR_16"/>
    <property type="match status" value="1"/>
</dbReference>
<feature type="region of interest" description="Disordered" evidence="8">
    <location>
        <begin position="1"/>
        <end position="24"/>
    </location>
</feature>
<evidence type="ECO:0000256" key="7">
    <source>
        <dbReference type="PROSITE-ProRule" id="PRU00339"/>
    </source>
</evidence>
<keyword evidence="2" id="KW-0677">Repeat</keyword>
<feature type="repeat" description="TPR" evidence="7">
    <location>
        <begin position="446"/>
        <end position="479"/>
    </location>
</feature>
<dbReference type="InterPro" id="IPR011009">
    <property type="entry name" value="Kinase-like_dom_sf"/>
</dbReference>
<dbReference type="PROSITE" id="PS00108">
    <property type="entry name" value="PROTEIN_KINASE_ST"/>
    <property type="match status" value="1"/>
</dbReference>
<organism evidence="10 11">
    <name type="scientific">Paraburkholderia solitsugae</name>
    <dbReference type="NCBI Taxonomy" id="2675748"/>
    <lineage>
        <taxon>Bacteria</taxon>
        <taxon>Pseudomonadati</taxon>
        <taxon>Pseudomonadota</taxon>
        <taxon>Betaproteobacteria</taxon>
        <taxon>Burkholderiales</taxon>
        <taxon>Burkholderiaceae</taxon>
        <taxon>Paraburkholderia</taxon>
    </lineage>
</organism>
<evidence type="ECO:0000256" key="3">
    <source>
        <dbReference type="ARBA" id="ARBA00022741"/>
    </source>
</evidence>
<accession>A0ABX2C2C6</accession>
<dbReference type="EMBL" id="WOEY01000158">
    <property type="protein sequence ID" value="NPT47177.1"/>
    <property type="molecule type" value="Genomic_DNA"/>
</dbReference>
<sequence>MTTPGNPLFPLSQPPGPGAPKKHKAIGKIGHWSVYQVKRGGMGDVYICGISDSEAEYALKSFQPRLFFDPESRRAFLREITIWLRLTGTPFIMPALRIEEHEGRLFVVMAAIDEDQRHVGTVADLIGRKAGNPVEAFTIAWQLAIGMKLAGDAVPGVSHGDLKPANILYNGGPVLISDFGLAAIGRIEGKPLRTTPEYEAPEYASTGPTPATDVYSTGVILSELAESCPGPKASFFHWKKSSDSSPILLALKELAQGCCTKDPKHRPSFDEIVQKLGQSVQAHRNELGEMFVNSGALYGAFREMQAALLPDIAEGLLKIDAPAQALEIIDSIKEDVRSGKALVLKGTSLSLLDRDQEALQWFEKALKDQMQQADRLNCLSEYALSLKRVGRLKDAEEIYSELLGNAKDAQLAKIVVNLAGVYAEGEKHLKAADLLSHFIRTHHDEPLAFAALGNAYVALGQYDDAASQYQRALVLAPHLAHIQVAFARVCLQNLGRWEDAGTALFAAHQQGYMSREWLLLALVSSTLTGHKGDADELMKAARRDLPGDEVDRLDKEAVEMTIAVLRKQANKEDPAAEATSTAATPDTFQTAKDFSSPDGLVRTASLTGNSSISPGKHFEPAALPFFNVMFYLPENRFAFDFYDDIDRKDYADRFVESLNLFQRNPDLNRNAELRPTPLYFHVCPSCGVHILTNRDEGSGLNCRQCDVRNSTRRVDTESTRQVISLVHQALRKTLTRLRGLRLYLMVQPVENSPAILDALKQICREEGFEHFAGADSPLGFFCKMRLRTAGVPLDERREIITVSKLSLSDELSYAGDTPPETDRVVRRLRELAPIRSASVNFDPDSDDPLSLFFGGKSEEMEQRCRRAVENSPEDIEQMLLLIEVLRASKKSSEAKALALRAIVSAPQNPNSWVALGRSERDLGEYTAAISHLNKAISLDPLTRGALVDLFLTYKKTGDTEKAQEMRSRIEALGGPMLSA</sequence>
<name>A0ABX2C2C6_9BURK</name>
<dbReference type="SUPFAM" id="SSF48452">
    <property type="entry name" value="TPR-like"/>
    <property type="match status" value="2"/>
</dbReference>
<keyword evidence="3" id="KW-0547">Nucleotide-binding</keyword>
<feature type="region of interest" description="Disordered" evidence="8">
    <location>
        <begin position="569"/>
        <end position="589"/>
    </location>
</feature>
<feature type="compositionally biased region" description="Low complexity" evidence="8">
    <location>
        <begin position="576"/>
        <end position="587"/>
    </location>
</feature>
<evidence type="ECO:0000256" key="6">
    <source>
        <dbReference type="ARBA" id="ARBA00022840"/>
    </source>
</evidence>
<dbReference type="PROSITE" id="PS50005">
    <property type="entry name" value="TPR"/>
    <property type="match status" value="2"/>
</dbReference>
<dbReference type="Pfam" id="PF07719">
    <property type="entry name" value="TPR_2"/>
    <property type="match status" value="1"/>
</dbReference>
<feature type="domain" description="Protein kinase" evidence="9">
    <location>
        <begin position="31"/>
        <end position="292"/>
    </location>
</feature>
<dbReference type="Pfam" id="PF00069">
    <property type="entry name" value="Pkinase"/>
    <property type="match status" value="1"/>
</dbReference>
<proteinExistence type="predicted"/>
<evidence type="ECO:0000256" key="8">
    <source>
        <dbReference type="SAM" id="MobiDB-lite"/>
    </source>
</evidence>
<keyword evidence="4" id="KW-0418">Kinase</keyword>
<feature type="repeat" description="TPR" evidence="7">
    <location>
        <begin position="909"/>
        <end position="942"/>
    </location>
</feature>
<dbReference type="InterPro" id="IPR019734">
    <property type="entry name" value="TPR_rpt"/>
</dbReference>
<evidence type="ECO:0000313" key="10">
    <source>
        <dbReference type="EMBL" id="NPT47177.1"/>
    </source>
</evidence>